<dbReference type="InterPro" id="IPR058163">
    <property type="entry name" value="LysR-type_TF_proteobact-type"/>
</dbReference>
<keyword evidence="7" id="KW-1185">Reference proteome</keyword>
<organism evidence="6 7">
    <name type="scientific">Rhodophyticola porphyridii</name>
    <dbReference type="NCBI Taxonomy" id="1852017"/>
    <lineage>
        <taxon>Bacteria</taxon>
        <taxon>Pseudomonadati</taxon>
        <taxon>Pseudomonadota</taxon>
        <taxon>Alphaproteobacteria</taxon>
        <taxon>Rhodobacterales</taxon>
        <taxon>Roseobacteraceae</taxon>
        <taxon>Rhodophyticola</taxon>
    </lineage>
</organism>
<proteinExistence type="inferred from homology"/>
<dbReference type="InterPro" id="IPR036390">
    <property type="entry name" value="WH_DNA-bd_sf"/>
</dbReference>
<dbReference type="InterPro" id="IPR005119">
    <property type="entry name" value="LysR_subst-bd"/>
</dbReference>
<evidence type="ECO:0000256" key="2">
    <source>
        <dbReference type="ARBA" id="ARBA00023015"/>
    </source>
</evidence>
<dbReference type="SUPFAM" id="SSF53850">
    <property type="entry name" value="Periplasmic binding protein-like II"/>
    <property type="match status" value="1"/>
</dbReference>
<comment type="similarity">
    <text evidence="1">Belongs to the LysR transcriptional regulatory family.</text>
</comment>
<dbReference type="PRINTS" id="PR00039">
    <property type="entry name" value="HTHLYSR"/>
</dbReference>
<keyword evidence="4" id="KW-0804">Transcription</keyword>
<dbReference type="SUPFAM" id="SSF46785">
    <property type="entry name" value="Winged helix' DNA-binding domain"/>
    <property type="match status" value="1"/>
</dbReference>
<dbReference type="PANTHER" id="PTHR30537:SF74">
    <property type="entry name" value="HTH-TYPE TRANSCRIPTIONAL REGULATOR TRPI"/>
    <property type="match status" value="1"/>
</dbReference>
<dbReference type="EMBL" id="RCNT01000005">
    <property type="protein sequence ID" value="RMA42021.1"/>
    <property type="molecule type" value="Genomic_DNA"/>
</dbReference>
<reference evidence="6 7" key="1">
    <citation type="submission" date="2018-10" db="EMBL/GenBank/DDBJ databases">
        <authorList>
            <person name="Jung H.S."/>
            <person name="Jeon C.O."/>
        </authorList>
    </citation>
    <scope>NUCLEOTIDE SEQUENCE [LARGE SCALE GENOMIC DNA]</scope>
    <source>
        <strain evidence="6 7">MA-7-27</strain>
    </source>
</reference>
<dbReference type="Gene3D" id="1.10.10.10">
    <property type="entry name" value="Winged helix-like DNA-binding domain superfamily/Winged helix DNA-binding domain"/>
    <property type="match status" value="1"/>
</dbReference>
<dbReference type="AlphaFoldDB" id="A0A3L9XZI6"/>
<evidence type="ECO:0000256" key="4">
    <source>
        <dbReference type="ARBA" id="ARBA00023163"/>
    </source>
</evidence>
<dbReference type="FunFam" id="1.10.10.10:FF:000001">
    <property type="entry name" value="LysR family transcriptional regulator"/>
    <property type="match status" value="1"/>
</dbReference>
<dbReference type="GO" id="GO:0003700">
    <property type="term" value="F:DNA-binding transcription factor activity"/>
    <property type="evidence" value="ECO:0007669"/>
    <property type="project" value="InterPro"/>
</dbReference>
<dbReference type="Proteomes" id="UP000281343">
    <property type="component" value="Unassembled WGS sequence"/>
</dbReference>
<sequence length="310" mass="33806">MGRIAGFMCLTWQEGAPTPVEHRPYLNHLRSFEAAARHLNFTLAAEELNYTQAAISNHVRSLEEYLGKPLFIRHARSLELTGPGQAYLPGIRRALLQIEDATEAIIARTHDQTVVISCPISLAENWMASRVAAFLADHPDFTITLNGTVWGDRISEVADLTVAIKHRDEVLPGDALLAPERLTVVCAPGYMVAGEVLCRPGQLKAAGLIHILTRQDCWGAVAAGLDLDDLDLHGGVRSNSSNVALELAASGLGCVAVLRSLAEPYLARGVLTEPFACAVDSPWNYYLSRPARTLKPPARRFRDWLLDGNG</sequence>
<keyword evidence="3" id="KW-0238">DNA-binding</keyword>
<dbReference type="GO" id="GO:0006351">
    <property type="term" value="P:DNA-templated transcription"/>
    <property type="evidence" value="ECO:0007669"/>
    <property type="project" value="TreeGrafter"/>
</dbReference>
<evidence type="ECO:0000256" key="1">
    <source>
        <dbReference type="ARBA" id="ARBA00009437"/>
    </source>
</evidence>
<dbReference type="Gene3D" id="3.40.190.10">
    <property type="entry name" value="Periplasmic binding protein-like II"/>
    <property type="match status" value="2"/>
</dbReference>
<dbReference type="PANTHER" id="PTHR30537">
    <property type="entry name" value="HTH-TYPE TRANSCRIPTIONAL REGULATOR"/>
    <property type="match status" value="1"/>
</dbReference>
<dbReference type="GO" id="GO:0043565">
    <property type="term" value="F:sequence-specific DNA binding"/>
    <property type="evidence" value="ECO:0007669"/>
    <property type="project" value="TreeGrafter"/>
</dbReference>
<evidence type="ECO:0000313" key="7">
    <source>
        <dbReference type="Proteomes" id="UP000281343"/>
    </source>
</evidence>
<dbReference type="InterPro" id="IPR036388">
    <property type="entry name" value="WH-like_DNA-bd_sf"/>
</dbReference>
<evidence type="ECO:0000259" key="5">
    <source>
        <dbReference type="PROSITE" id="PS50931"/>
    </source>
</evidence>
<name>A0A3L9XZI6_9RHOB</name>
<dbReference type="PROSITE" id="PS50931">
    <property type="entry name" value="HTH_LYSR"/>
    <property type="match status" value="1"/>
</dbReference>
<comment type="caution">
    <text evidence="6">The sequence shown here is derived from an EMBL/GenBank/DDBJ whole genome shotgun (WGS) entry which is preliminary data.</text>
</comment>
<evidence type="ECO:0000313" key="6">
    <source>
        <dbReference type="EMBL" id="RMA42021.1"/>
    </source>
</evidence>
<dbReference type="InterPro" id="IPR000847">
    <property type="entry name" value="LysR_HTH_N"/>
</dbReference>
<gene>
    <name evidence="6" type="ORF">D9R08_11160</name>
</gene>
<accession>A0A3L9XZI6</accession>
<keyword evidence="2" id="KW-0805">Transcription regulation</keyword>
<dbReference type="Pfam" id="PF03466">
    <property type="entry name" value="LysR_substrate"/>
    <property type="match status" value="1"/>
</dbReference>
<protein>
    <submittedName>
        <fullName evidence="6">LysR family transcriptional regulator</fullName>
    </submittedName>
</protein>
<feature type="domain" description="HTH lysR-type" evidence="5">
    <location>
        <begin position="24"/>
        <end position="81"/>
    </location>
</feature>
<evidence type="ECO:0000256" key="3">
    <source>
        <dbReference type="ARBA" id="ARBA00023125"/>
    </source>
</evidence>
<dbReference type="Pfam" id="PF00126">
    <property type="entry name" value="HTH_1"/>
    <property type="match status" value="1"/>
</dbReference>